<dbReference type="EMBL" id="PKMF04000092">
    <property type="protein sequence ID" value="KAK7851019.1"/>
    <property type="molecule type" value="Genomic_DNA"/>
</dbReference>
<feature type="transmembrane region" description="Helical" evidence="6">
    <location>
        <begin position="407"/>
        <end position="430"/>
    </location>
</feature>
<keyword evidence="10" id="KW-1185">Reference proteome</keyword>
<dbReference type="Pfam" id="PF16916">
    <property type="entry name" value="ZT_dimer"/>
    <property type="match status" value="1"/>
</dbReference>
<dbReference type="FunFam" id="1.20.1510.10:FF:000003">
    <property type="entry name" value="Metal tolerance protein 11"/>
    <property type="match status" value="1"/>
</dbReference>
<dbReference type="FunFam" id="3.30.70.1350:FF:000005">
    <property type="entry name" value="Metal tolerance protein 4"/>
    <property type="match status" value="1"/>
</dbReference>
<dbReference type="Pfam" id="PF01545">
    <property type="entry name" value="Cation_efflux"/>
    <property type="match status" value="1"/>
</dbReference>
<dbReference type="Gene3D" id="1.20.1510.10">
    <property type="entry name" value="Cation efflux protein transmembrane domain"/>
    <property type="match status" value="3"/>
</dbReference>
<evidence type="ECO:0000256" key="4">
    <source>
        <dbReference type="ARBA" id="ARBA00022989"/>
    </source>
</evidence>
<keyword evidence="2" id="KW-0813">Transport</keyword>
<dbReference type="GO" id="GO:0016020">
    <property type="term" value="C:membrane"/>
    <property type="evidence" value="ECO:0007669"/>
    <property type="project" value="UniProtKB-SubCell"/>
</dbReference>
<feature type="transmembrane region" description="Helical" evidence="6">
    <location>
        <begin position="463"/>
        <end position="482"/>
    </location>
</feature>
<feature type="domain" description="Cation efflux protein cytoplasmic" evidence="8">
    <location>
        <begin position="320"/>
        <end position="393"/>
    </location>
</feature>
<dbReference type="GO" id="GO:0008324">
    <property type="term" value="F:monoatomic cation transmembrane transporter activity"/>
    <property type="evidence" value="ECO:0007669"/>
    <property type="project" value="InterPro"/>
</dbReference>
<comment type="caution">
    <text evidence="9">The sequence shown here is derived from an EMBL/GenBank/DDBJ whole genome shotgun (WGS) entry which is preliminary data.</text>
</comment>
<feature type="transmembrane region" description="Helical" evidence="6">
    <location>
        <begin position="118"/>
        <end position="137"/>
    </location>
</feature>
<dbReference type="NCBIfam" id="TIGR01297">
    <property type="entry name" value="CDF"/>
    <property type="match status" value="1"/>
</dbReference>
<dbReference type="Proteomes" id="UP000237347">
    <property type="component" value="Unassembled WGS sequence"/>
</dbReference>
<evidence type="ECO:0000313" key="10">
    <source>
        <dbReference type="Proteomes" id="UP000237347"/>
    </source>
</evidence>
<protein>
    <submittedName>
        <fullName evidence="9">Metal tolerance protein 10</fullName>
    </submittedName>
</protein>
<evidence type="ECO:0000256" key="5">
    <source>
        <dbReference type="ARBA" id="ARBA00023136"/>
    </source>
</evidence>
<sequence length="576" mass="65870">MEEGGNNMEVTHESRRENFVPQDVESATRSDMSSGSWRLSVQEFPTLVERRDGGEHGFFTLSSFLHVPRKRSKVADYYEKQERLLEGYTEMETMAENGCMPGSLTEDELQQLAKNERMAIYVSNMANVVLFAAKLYVSIQSRSLAVIASTLDSLLDLLSGFILWFTAHAMRNPNQYRYPIGKNRMQPVGIIVFASVMATLGLQILLESGRQFIAQTEPEKDPQKEKWMIGIMVCVTIVKFMLMVYCRKFKNEIIRAYAQDHFFDVITNSIGLAAAVLAIRYYWWIDPTGAVIIALYTMNTWTKTVIENVWALIGRTAPPEFLAKLTYLIWNHHEDIKHIDTVRAYTFGSNYFVEVDIILPQDMLLNKAHNIGESLQVKLEQLPEIERAFVHIDFEYTHRPEHKSRSLAVIASTLDSLLDLLSGFILWFTAHAMRNPNLYSYPIGKNRMQPVTQPEKDPEKEKWMIGIMVSVTIVKFLLVIYCRRFKNEIIRAYGQDHCFDVINNSIGLGAAVLAIRYYWWIDPTGAVIVNIILPQDMLLNKAHNIDWEKCENQSTLGMVPPLSPSISMLAAARSTP</sequence>
<evidence type="ECO:0000256" key="1">
    <source>
        <dbReference type="ARBA" id="ARBA00004141"/>
    </source>
</evidence>
<name>A0AAW0LHQ6_QUESU</name>
<evidence type="ECO:0000259" key="7">
    <source>
        <dbReference type="Pfam" id="PF01545"/>
    </source>
</evidence>
<feature type="domain" description="Cation efflux protein transmembrane" evidence="7">
    <location>
        <begin position="121"/>
        <end position="312"/>
    </location>
</feature>
<dbReference type="InterPro" id="IPR036837">
    <property type="entry name" value="Cation_efflux_CTD_sf"/>
</dbReference>
<dbReference type="InterPro" id="IPR027469">
    <property type="entry name" value="Cation_efflux_TMD_sf"/>
</dbReference>
<feature type="transmembrane region" description="Helical" evidence="6">
    <location>
        <begin position="226"/>
        <end position="246"/>
    </location>
</feature>
<keyword evidence="4 6" id="KW-1133">Transmembrane helix</keyword>
<dbReference type="Gene3D" id="3.30.70.1350">
    <property type="entry name" value="Cation efflux protein, cytoplasmic domain"/>
    <property type="match status" value="1"/>
</dbReference>
<evidence type="ECO:0000313" key="9">
    <source>
        <dbReference type="EMBL" id="KAK7851019.1"/>
    </source>
</evidence>
<organism evidence="9 10">
    <name type="scientific">Quercus suber</name>
    <name type="common">Cork oak</name>
    <dbReference type="NCBI Taxonomy" id="58331"/>
    <lineage>
        <taxon>Eukaryota</taxon>
        <taxon>Viridiplantae</taxon>
        <taxon>Streptophyta</taxon>
        <taxon>Embryophyta</taxon>
        <taxon>Tracheophyta</taxon>
        <taxon>Spermatophyta</taxon>
        <taxon>Magnoliopsida</taxon>
        <taxon>eudicotyledons</taxon>
        <taxon>Gunneridae</taxon>
        <taxon>Pentapetalae</taxon>
        <taxon>rosids</taxon>
        <taxon>fabids</taxon>
        <taxon>Fagales</taxon>
        <taxon>Fagaceae</taxon>
        <taxon>Quercus</taxon>
    </lineage>
</organism>
<comment type="subcellular location">
    <subcellularLocation>
        <location evidence="1">Membrane</location>
        <topology evidence="1">Multi-pass membrane protein</topology>
    </subcellularLocation>
</comment>
<gene>
    <name evidence="9" type="primary">MTP10_1</name>
    <name evidence="9" type="ORF">CFP56_043101</name>
</gene>
<dbReference type="InterPro" id="IPR002524">
    <property type="entry name" value="Cation_efflux"/>
</dbReference>
<feature type="transmembrane region" description="Helical" evidence="6">
    <location>
        <begin position="143"/>
        <end position="167"/>
    </location>
</feature>
<dbReference type="AlphaFoldDB" id="A0AAW0LHQ6"/>
<evidence type="ECO:0000256" key="6">
    <source>
        <dbReference type="SAM" id="Phobius"/>
    </source>
</evidence>
<evidence type="ECO:0000259" key="8">
    <source>
        <dbReference type="Pfam" id="PF16916"/>
    </source>
</evidence>
<accession>A0AAW0LHQ6</accession>
<evidence type="ECO:0000256" key="2">
    <source>
        <dbReference type="ARBA" id="ARBA00022448"/>
    </source>
</evidence>
<dbReference type="InterPro" id="IPR058533">
    <property type="entry name" value="Cation_efflux_TM"/>
</dbReference>
<keyword evidence="5 6" id="KW-0472">Membrane</keyword>
<dbReference type="SUPFAM" id="SSF160240">
    <property type="entry name" value="Cation efflux protein cytoplasmic domain-like"/>
    <property type="match status" value="1"/>
</dbReference>
<dbReference type="InterPro" id="IPR050291">
    <property type="entry name" value="CDF_Transporter"/>
</dbReference>
<feature type="transmembrane region" description="Helical" evidence="6">
    <location>
        <begin position="188"/>
        <end position="206"/>
    </location>
</feature>
<dbReference type="InterPro" id="IPR027470">
    <property type="entry name" value="Cation_efflux_CTD"/>
</dbReference>
<dbReference type="PANTHER" id="PTHR43840:SF2">
    <property type="entry name" value="METAL TOLERANCE PROTEIN 9"/>
    <property type="match status" value="1"/>
</dbReference>
<reference evidence="9 10" key="1">
    <citation type="journal article" date="2018" name="Sci. Data">
        <title>The draft genome sequence of cork oak.</title>
        <authorList>
            <person name="Ramos A.M."/>
            <person name="Usie A."/>
            <person name="Barbosa P."/>
            <person name="Barros P.M."/>
            <person name="Capote T."/>
            <person name="Chaves I."/>
            <person name="Simoes F."/>
            <person name="Abreu I."/>
            <person name="Carrasquinho I."/>
            <person name="Faro C."/>
            <person name="Guimaraes J.B."/>
            <person name="Mendonca D."/>
            <person name="Nobrega F."/>
            <person name="Rodrigues L."/>
            <person name="Saibo N.J.M."/>
            <person name="Varela M.C."/>
            <person name="Egas C."/>
            <person name="Matos J."/>
            <person name="Miguel C.M."/>
            <person name="Oliveira M.M."/>
            <person name="Ricardo C.P."/>
            <person name="Goncalves S."/>
        </authorList>
    </citation>
    <scope>NUCLEOTIDE SEQUENCE [LARGE SCALE GENOMIC DNA]</scope>
    <source>
        <strain evidence="10">cv. HL8</strain>
    </source>
</reference>
<keyword evidence="3 6" id="KW-0812">Transmembrane</keyword>
<dbReference type="PANTHER" id="PTHR43840">
    <property type="entry name" value="MITOCHONDRIAL METAL TRANSPORTER 1-RELATED"/>
    <property type="match status" value="1"/>
</dbReference>
<evidence type="ECO:0000256" key="3">
    <source>
        <dbReference type="ARBA" id="ARBA00022692"/>
    </source>
</evidence>
<proteinExistence type="predicted"/>
<dbReference type="SUPFAM" id="SSF161111">
    <property type="entry name" value="Cation efflux protein transmembrane domain-like"/>
    <property type="match status" value="2"/>
</dbReference>